<gene>
    <name evidence="1" type="ORF">PoMZ_04685</name>
</gene>
<evidence type="ECO:0000313" key="1">
    <source>
        <dbReference type="EMBL" id="QBZ59722.1"/>
    </source>
</evidence>
<dbReference type="EMBL" id="CP034206">
    <property type="protein sequence ID" value="QBZ59722.1"/>
    <property type="molecule type" value="Genomic_DNA"/>
</dbReference>
<organism evidence="1 2">
    <name type="scientific">Pyricularia oryzae</name>
    <name type="common">Rice blast fungus</name>
    <name type="synonym">Magnaporthe oryzae</name>
    <dbReference type="NCBI Taxonomy" id="318829"/>
    <lineage>
        <taxon>Eukaryota</taxon>
        <taxon>Fungi</taxon>
        <taxon>Dikarya</taxon>
        <taxon>Ascomycota</taxon>
        <taxon>Pezizomycotina</taxon>
        <taxon>Sordariomycetes</taxon>
        <taxon>Sordariomycetidae</taxon>
        <taxon>Magnaporthales</taxon>
        <taxon>Pyriculariaceae</taxon>
        <taxon>Pyricularia</taxon>
    </lineage>
</organism>
<proteinExistence type="predicted"/>
<sequence>MDPDQYGLPVAPLKPYLASELPSDLLASLPGYRGAWVEMNNSAKKDADARVRGPAHLFNLFG</sequence>
<name>A0A4P7NCV7_PYROR</name>
<evidence type="ECO:0000313" key="2">
    <source>
        <dbReference type="Proteomes" id="UP000294847"/>
    </source>
</evidence>
<dbReference type="AlphaFoldDB" id="A0A4P7NCV7"/>
<protein>
    <submittedName>
        <fullName evidence="1">Uncharacterized protein</fullName>
    </submittedName>
</protein>
<reference evidence="1 2" key="1">
    <citation type="journal article" date="2019" name="Mol. Biol. Evol.">
        <title>Blast fungal genomes show frequent chromosomal changes, gene gains and losses, and effector gene turnover.</title>
        <authorList>
            <person name="Gomez Luciano L.B."/>
            <person name="Jason Tsai I."/>
            <person name="Chuma I."/>
            <person name="Tosa Y."/>
            <person name="Chen Y.H."/>
            <person name="Li J.Y."/>
            <person name="Li M.Y."/>
            <person name="Jade Lu M.Y."/>
            <person name="Nakayashiki H."/>
            <person name="Li W.H."/>
        </authorList>
    </citation>
    <scope>NUCLEOTIDE SEQUENCE [LARGE SCALE GENOMIC DNA]</scope>
    <source>
        <strain evidence="1">MZ5-1-6</strain>
    </source>
</reference>
<accession>A0A4P7NCV7</accession>
<dbReference type="Proteomes" id="UP000294847">
    <property type="component" value="Chromosome 3"/>
</dbReference>